<evidence type="ECO:0000256" key="5">
    <source>
        <dbReference type="ARBA" id="ARBA00022840"/>
    </source>
</evidence>
<dbReference type="InterPro" id="IPR014015">
    <property type="entry name" value="Helicase_SF3_DNA-vir"/>
</dbReference>
<keyword evidence="3" id="KW-0235">DNA replication</keyword>
<evidence type="ECO:0000313" key="8">
    <source>
        <dbReference type="EMBL" id="QOD39536.1"/>
    </source>
</evidence>
<feature type="region of interest" description="Disordered" evidence="6">
    <location>
        <begin position="1"/>
        <end position="89"/>
    </location>
</feature>
<dbReference type="InterPro" id="IPR001257">
    <property type="entry name" value="Parvovirus_NS1_helicase"/>
</dbReference>
<evidence type="ECO:0000256" key="4">
    <source>
        <dbReference type="ARBA" id="ARBA00022741"/>
    </source>
</evidence>
<comment type="subcellular location">
    <subcellularLocation>
        <location evidence="1">Host nucleus</location>
    </subcellularLocation>
</comment>
<evidence type="ECO:0000256" key="6">
    <source>
        <dbReference type="SAM" id="MobiDB-lite"/>
    </source>
</evidence>
<feature type="domain" description="SF3 helicase" evidence="7">
    <location>
        <begin position="415"/>
        <end position="572"/>
    </location>
</feature>
<evidence type="ECO:0000256" key="1">
    <source>
        <dbReference type="ARBA" id="ARBA00004147"/>
    </source>
</evidence>
<protein>
    <submittedName>
        <fullName evidence="8">NS1</fullName>
    </submittedName>
</protein>
<feature type="compositionally biased region" description="Polar residues" evidence="6">
    <location>
        <begin position="48"/>
        <end position="58"/>
    </location>
</feature>
<organism evidence="8">
    <name type="scientific">uncultured densovirus</name>
    <dbReference type="NCBI Taxonomy" id="748192"/>
    <lineage>
        <taxon>Viruses</taxon>
        <taxon>Monodnaviria</taxon>
        <taxon>Shotokuvirae</taxon>
        <taxon>Cossaviricota</taxon>
        <taxon>Quintoviricetes</taxon>
        <taxon>Piccovirales</taxon>
        <taxon>Parvoviridae</taxon>
        <taxon>Densovirinae</taxon>
        <taxon>environmental samples</taxon>
    </lineage>
</organism>
<keyword evidence="5" id="KW-0067">ATP-binding</keyword>
<feature type="compositionally biased region" description="Basic and acidic residues" evidence="6">
    <location>
        <begin position="31"/>
        <end position="46"/>
    </location>
</feature>
<evidence type="ECO:0000256" key="3">
    <source>
        <dbReference type="ARBA" id="ARBA00022705"/>
    </source>
</evidence>
<dbReference type="Gene3D" id="3.40.50.300">
    <property type="entry name" value="P-loop containing nucleotide triphosphate hydrolases"/>
    <property type="match status" value="1"/>
</dbReference>
<dbReference type="SUPFAM" id="SSF52540">
    <property type="entry name" value="P-loop containing nucleoside triphosphate hydrolases"/>
    <property type="match status" value="1"/>
</dbReference>
<dbReference type="Pfam" id="PF01057">
    <property type="entry name" value="Parvo_NS1"/>
    <property type="match status" value="1"/>
</dbReference>
<reference evidence="8" key="1">
    <citation type="submission" date="2020-07" db="EMBL/GenBank/DDBJ databases">
        <title>Diversity of sea star-associated densoviruses and transcribed endogenized viral elements of densovirus origin.</title>
        <authorList>
            <person name="Jackson E.W."/>
            <person name="Hewson I."/>
        </authorList>
    </citation>
    <scope>NUCLEOTIDE SEQUENCE</scope>
</reference>
<evidence type="ECO:0000259" key="7">
    <source>
        <dbReference type="PROSITE" id="PS51206"/>
    </source>
</evidence>
<accession>A0A7L7YTS9</accession>
<gene>
    <name evidence="8" type="primary">NS1</name>
</gene>
<dbReference type="PROSITE" id="PS51206">
    <property type="entry name" value="SF3_HELICASE_1"/>
    <property type="match status" value="1"/>
</dbReference>
<keyword evidence="2" id="KW-1048">Host nucleus</keyword>
<dbReference type="GO" id="GO:0019079">
    <property type="term" value="P:viral genome replication"/>
    <property type="evidence" value="ECO:0007669"/>
    <property type="project" value="InterPro"/>
</dbReference>
<dbReference type="GO" id="GO:0006260">
    <property type="term" value="P:DNA replication"/>
    <property type="evidence" value="ECO:0007669"/>
    <property type="project" value="UniProtKB-KW"/>
</dbReference>
<dbReference type="GO" id="GO:0005524">
    <property type="term" value="F:ATP binding"/>
    <property type="evidence" value="ECO:0007669"/>
    <property type="project" value="UniProtKB-KW"/>
</dbReference>
<keyword evidence="4" id="KW-0547">Nucleotide-binding</keyword>
<dbReference type="EMBL" id="MT733033">
    <property type="protein sequence ID" value="QOD39536.1"/>
    <property type="molecule type" value="Genomic_DNA"/>
</dbReference>
<name>A0A7L7YTS9_9VIRU</name>
<evidence type="ECO:0000256" key="2">
    <source>
        <dbReference type="ARBA" id="ARBA00022562"/>
    </source>
</evidence>
<dbReference type="GO" id="GO:0042025">
    <property type="term" value="C:host cell nucleus"/>
    <property type="evidence" value="ECO:0007669"/>
    <property type="project" value="UniProtKB-SubCell"/>
</dbReference>
<sequence length="583" mass="66524">MNNLFQGMSDESKEETRSSGIGGDTSESESVGERGRRGSGDKHIESDILNNTESNPKQQIAGESGATWVPTSLQGVPRQSGGSGSRDSEFITRYIKGSKGMGEQYEKSFEERCGRIFRGMRQTTGYYLSDVVDCSTDEYAQQFAKRLQEQSVIYKRGILIITVEDHTVHICHDCPLSNGTCRCSFIQKTEIMFGFRRRNRSRRSRPLCNTIGVSDIENILKYFNKYPRQIRHLKIGGSVERVLYGDQSMEVKKSSGSEHLAGEGGSDEEENGIPLFGQEYEPNDITGPIRKGREAISTRKRGKMGGKQIRRMESMIQLFKDYPMSPIEGIIKHRLWLLNPDLCFMTAADKEVKAALHNWTNQLISWTIYDFNDLYNAATCNPIFSAGYGPIETYYYSITRSVEILDELVKFQCNDDDDLCMDFMSNLYNVLERQKPKLNTMIIHSPPSAGKNFFFDAIKDFYINCGQLSNANKYNNFAFQDADGRRLVLWNEPNYSPEFLEPIKKLFGGDSTTVNVKYCSDTPVYRTPVIVLTNNVVSFMTQPAFKDRTCIYRWQYAPYLADYALKPNPLATYKLFQRYNLVK</sequence>
<proteinExistence type="predicted"/>
<dbReference type="InterPro" id="IPR027417">
    <property type="entry name" value="P-loop_NTPase"/>
</dbReference>